<comment type="similarity">
    <text evidence="5 14 16">Belongs to the RNase HII family.</text>
</comment>
<evidence type="ECO:0000256" key="10">
    <source>
        <dbReference type="ARBA" id="ARBA00022723"/>
    </source>
</evidence>
<evidence type="ECO:0000256" key="14">
    <source>
        <dbReference type="HAMAP-Rule" id="MF_00052"/>
    </source>
</evidence>
<keyword evidence="10 14" id="KW-0479">Metal-binding</keyword>
<dbReference type="PROSITE" id="PS51975">
    <property type="entry name" value="RNASE_H_2"/>
    <property type="match status" value="1"/>
</dbReference>
<dbReference type="Proteomes" id="UP000545876">
    <property type="component" value="Unassembled WGS sequence"/>
</dbReference>
<dbReference type="InterPro" id="IPR012337">
    <property type="entry name" value="RNaseH-like_sf"/>
</dbReference>
<keyword evidence="11 14" id="KW-0255">Endonuclease</keyword>
<dbReference type="GO" id="GO:0003723">
    <property type="term" value="F:RNA binding"/>
    <property type="evidence" value="ECO:0007669"/>
    <property type="project" value="UniProtKB-UniRule"/>
</dbReference>
<dbReference type="EC" id="3.1.26.4" evidence="6 14"/>
<dbReference type="GO" id="GO:0006298">
    <property type="term" value="P:mismatch repair"/>
    <property type="evidence" value="ECO:0007669"/>
    <property type="project" value="TreeGrafter"/>
</dbReference>
<dbReference type="InterPro" id="IPR024567">
    <property type="entry name" value="RNase_HII/HIII_dom"/>
</dbReference>
<evidence type="ECO:0000256" key="6">
    <source>
        <dbReference type="ARBA" id="ARBA00012180"/>
    </source>
</evidence>
<comment type="cofactor">
    <cofactor evidence="14 15">
        <name>Mn(2+)</name>
        <dbReference type="ChEBI" id="CHEBI:29035"/>
    </cofactor>
    <cofactor evidence="14 15">
        <name>Mg(2+)</name>
        <dbReference type="ChEBI" id="CHEBI:18420"/>
    </cofactor>
    <text evidence="14 15">Manganese or magnesium. Binds 1 divalent metal ion per monomer in the absence of substrate. May bind a second metal ion after substrate binding.</text>
</comment>
<evidence type="ECO:0000256" key="11">
    <source>
        <dbReference type="ARBA" id="ARBA00022759"/>
    </source>
</evidence>
<dbReference type="EMBL" id="JAAZBX010000012">
    <property type="protein sequence ID" value="NLD25612.1"/>
    <property type="molecule type" value="Genomic_DNA"/>
</dbReference>
<dbReference type="PANTHER" id="PTHR10954">
    <property type="entry name" value="RIBONUCLEASE H2 SUBUNIT A"/>
    <property type="match status" value="1"/>
</dbReference>
<dbReference type="InterPro" id="IPR036397">
    <property type="entry name" value="RNaseH_sf"/>
</dbReference>
<feature type="binding site" evidence="14 15">
    <location>
        <position position="31"/>
    </location>
    <ligand>
        <name>a divalent metal cation</name>
        <dbReference type="ChEBI" id="CHEBI:60240"/>
    </ligand>
</feature>
<gene>
    <name evidence="14" type="primary">rnhB</name>
    <name evidence="18" type="ORF">GX656_03165</name>
</gene>
<keyword evidence="13 14" id="KW-0464">Manganese</keyword>
<comment type="caution">
    <text evidence="18">The sequence shown here is derived from an EMBL/GenBank/DDBJ whole genome shotgun (WGS) entry which is preliminary data.</text>
</comment>
<evidence type="ECO:0000259" key="17">
    <source>
        <dbReference type="PROSITE" id="PS51975"/>
    </source>
</evidence>
<evidence type="ECO:0000313" key="19">
    <source>
        <dbReference type="Proteomes" id="UP000545876"/>
    </source>
</evidence>
<feature type="binding site" evidence="14 15">
    <location>
        <position position="126"/>
    </location>
    <ligand>
        <name>a divalent metal cation</name>
        <dbReference type="ChEBI" id="CHEBI:60240"/>
    </ligand>
</feature>
<comment type="subcellular location">
    <subcellularLocation>
        <location evidence="4 14">Cytoplasm</location>
    </subcellularLocation>
</comment>
<organism evidence="18 19">
    <name type="scientific">Candidatus Dojkabacteria bacterium</name>
    <dbReference type="NCBI Taxonomy" id="2099670"/>
    <lineage>
        <taxon>Bacteria</taxon>
        <taxon>Candidatus Dojkabacteria</taxon>
    </lineage>
</organism>
<evidence type="ECO:0000256" key="16">
    <source>
        <dbReference type="RuleBase" id="RU003515"/>
    </source>
</evidence>
<reference evidence="18 19" key="1">
    <citation type="journal article" date="2020" name="Biotechnol. Biofuels">
        <title>New insights from the biogas microbiome by comprehensive genome-resolved metagenomics of nearly 1600 species originating from multiple anaerobic digesters.</title>
        <authorList>
            <person name="Campanaro S."/>
            <person name="Treu L."/>
            <person name="Rodriguez-R L.M."/>
            <person name="Kovalovszki A."/>
            <person name="Ziels R.M."/>
            <person name="Maus I."/>
            <person name="Zhu X."/>
            <person name="Kougias P.G."/>
            <person name="Basile A."/>
            <person name="Luo G."/>
            <person name="Schluter A."/>
            <person name="Konstantinidis K.T."/>
            <person name="Angelidaki I."/>
        </authorList>
    </citation>
    <scope>NUCLEOTIDE SEQUENCE [LARGE SCALE GENOMIC DNA]</scope>
    <source>
        <strain evidence="18">AS06rmzACSIP_65</strain>
    </source>
</reference>
<evidence type="ECO:0000256" key="8">
    <source>
        <dbReference type="ARBA" id="ARBA00022490"/>
    </source>
</evidence>
<dbReference type="CDD" id="cd07182">
    <property type="entry name" value="RNase_HII_bacteria_HII_like"/>
    <property type="match status" value="1"/>
</dbReference>
<evidence type="ECO:0000256" key="9">
    <source>
        <dbReference type="ARBA" id="ARBA00022722"/>
    </source>
</evidence>
<dbReference type="PANTHER" id="PTHR10954:SF18">
    <property type="entry name" value="RIBONUCLEASE HII"/>
    <property type="match status" value="1"/>
</dbReference>
<evidence type="ECO:0000256" key="5">
    <source>
        <dbReference type="ARBA" id="ARBA00007383"/>
    </source>
</evidence>
<protein>
    <recommendedName>
        <fullName evidence="7 14">Ribonuclease HII</fullName>
        <shortName evidence="14">RNase HII</shortName>
        <ecNumber evidence="6 14">3.1.26.4</ecNumber>
    </recommendedName>
</protein>
<dbReference type="NCBIfam" id="NF000595">
    <property type="entry name" value="PRK00015.1-3"/>
    <property type="match status" value="1"/>
</dbReference>
<dbReference type="GO" id="GO:0005737">
    <property type="term" value="C:cytoplasm"/>
    <property type="evidence" value="ECO:0007669"/>
    <property type="project" value="UniProtKB-SubCell"/>
</dbReference>
<dbReference type="InterPro" id="IPR022898">
    <property type="entry name" value="RNase_HII"/>
</dbReference>
<dbReference type="GO" id="GO:0032299">
    <property type="term" value="C:ribonuclease H2 complex"/>
    <property type="evidence" value="ECO:0007669"/>
    <property type="project" value="TreeGrafter"/>
</dbReference>
<name>A0A847D199_9BACT</name>
<dbReference type="Pfam" id="PF01351">
    <property type="entry name" value="RNase_HII"/>
    <property type="match status" value="1"/>
</dbReference>
<proteinExistence type="inferred from homology"/>
<comment type="catalytic activity">
    <reaction evidence="1 14 15 16">
        <text>Endonucleolytic cleavage to 5'-phosphomonoester.</text>
        <dbReference type="EC" id="3.1.26.4"/>
    </reaction>
</comment>
<evidence type="ECO:0000256" key="1">
    <source>
        <dbReference type="ARBA" id="ARBA00000077"/>
    </source>
</evidence>
<evidence type="ECO:0000256" key="15">
    <source>
        <dbReference type="PROSITE-ProRule" id="PRU01319"/>
    </source>
</evidence>
<dbReference type="Gene3D" id="3.30.420.10">
    <property type="entry name" value="Ribonuclease H-like superfamily/Ribonuclease H"/>
    <property type="match status" value="1"/>
</dbReference>
<evidence type="ECO:0000256" key="4">
    <source>
        <dbReference type="ARBA" id="ARBA00004496"/>
    </source>
</evidence>
<keyword evidence="8 14" id="KW-0963">Cytoplasm</keyword>
<sequence length="212" mass="24063">MLTYRVMILPDKKLEEKLWRRGLKFIVGVDEAGRGPLAGPVVVGAVMLKPESELLEGVRDSKKLSKNQRELLYKAITENYSWGVGVVSARVIDRIGIKEAVRQAMIAAIETIERKIDHPADYIISDGAVYLIEGREMLSINHGDLHHYSISAASIIAKVTRDRIMERYAKKYPQYLFEKNVGYGTKEHLDAIKRFGISDIHRRSYAPIRKAL</sequence>
<dbReference type="InterPro" id="IPR001352">
    <property type="entry name" value="RNase_HII/HIII"/>
</dbReference>
<evidence type="ECO:0000313" key="18">
    <source>
        <dbReference type="EMBL" id="NLD25612.1"/>
    </source>
</evidence>
<comment type="cofactor">
    <cofactor evidence="2">
        <name>Mg(2+)</name>
        <dbReference type="ChEBI" id="CHEBI:18420"/>
    </cofactor>
</comment>
<dbReference type="GO" id="GO:0004523">
    <property type="term" value="F:RNA-DNA hybrid ribonuclease activity"/>
    <property type="evidence" value="ECO:0007669"/>
    <property type="project" value="UniProtKB-UniRule"/>
</dbReference>
<evidence type="ECO:0000256" key="3">
    <source>
        <dbReference type="ARBA" id="ARBA00004065"/>
    </source>
</evidence>
<comment type="function">
    <text evidence="3 14 16">Endonuclease that specifically degrades the RNA of RNA-DNA hybrids.</text>
</comment>
<dbReference type="HAMAP" id="MF_00052_B">
    <property type="entry name" value="RNase_HII_B"/>
    <property type="match status" value="1"/>
</dbReference>
<evidence type="ECO:0000256" key="2">
    <source>
        <dbReference type="ARBA" id="ARBA00001946"/>
    </source>
</evidence>
<feature type="binding site" evidence="14 15">
    <location>
        <position position="30"/>
    </location>
    <ligand>
        <name>a divalent metal cation</name>
        <dbReference type="ChEBI" id="CHEBI:60240"/>
    </ligand>
</feature>
<dbReference type="GO" id="GO:0030145">
    <property type="term" value="F:manganese ion binding"/>
    <property type="evidence" value="ECO:0007669"/>
    <property type="project" value="UniProtKB-UniRule"/>
</dbReference>
<accession>A0A847D199</accession>
<keyword evidence="12 14" id="KW-0378">Hydrolase</keyword>
<evidence type="ECO:0000256" key="12">
    <source>
        <dbReference type="ARBA" id="ARBA00022801"/>
    </source>
</evidence>
<keyword evidence="9 14" id="KW-0540">Nuclease</keyword>
<dbReference type="SUPFAM" id="SSF53098">
    <property type="entry name" value="Ribonuclease H-like"/>
    <property type="match status" value="1"/>
</dbReference>
<evidence type="ECO:0000256" key="7">
    <source>
        <dbReference type="ARBA" id="ARBA00019179"/>
    </source>
</evidence>
<feature type="domain" description="RNase H type-2" evidence="17">
    <location>
        <begin position="24"/>
        <end position="212"/>
    </location>
</feature>
<evidence type="ECO:0000256" key="13">
    <source>
        <dbReference type="ARBA" id="ARBA00023211"/>
    </source>
</evidence>
<dbReference type="GO" id="GO:0043137">
    <property type="term" value="P:DNA replication, removal of RNA primer"/>
    <property type="evidence" value="ECO:0007669"/>
    <property type="project" value="TreeGrafter"/>
</dbReference>
<dbReference type="AlphaFoldDB" id="A0A847D199"/>